<organism evidence="1 2">
    <name type="scientific">Corynebacterium glyciniphilum AJ 3170</name>
    <dbReference type="NCBI Taxonomy" id="1404245"/>
    <lineage>
        <taxon>Bacteria</taxon>
        <taxon>Bacillati</taxon>
        <taxon>Actinomycetota</taxon>
        <taxon>Actinomycetes</taxon>
        <taxon>Mycobacteriales</taxon>
        <taxon>Corynebacteriaceae</taxon>
        <taxon>Corynebacterium</taxon>
    </lineage>
</organism>
<dbReference type="KEGG" id="cgy:CGLY_01875"/>
<dbReference type="InterPro" id="IPR015943">
    <property type="entry name" value="WD40/YVTN_repeat-like_dom_sf"/>
</dbReference>
<dbReference type="RefSeq" id="WP_052539459.1">
    <property type="nucleotide sequence ID" value="NZ_CP006842.1"/>
</dbReference>
<protein>
    <submittedName>
        <fullName evidence="1">Putative ABC-type transporter, substrate-binding lipoprotein</fullName>
    </submittedName>
</protein>
<dbReference type="STRING" id="1404245.CGLY_01875"/>
<dbReference type="HOGENOM" id="CLU_037853_0_0_11"/>
<dbReference type="OrthoDB" id="60524at2"/>
<evidence type="ECO:0000313" key="2">
    <source>
        <dbReference type="Proteomes" id="UP000023703"/>
    </source>
</evidence>
<dbReference type="EMBL" id="CP006842">
    <property type="protein sequence ID" value="AHW62823.1"/>
    <property type="molecule type" value="Genomic_DNA"/>
</dbReference>
<proteinExistence type="predicted"/>
<keyword evidence="1" id="KW-0449">Lipoprotein</keyword>
<dbReference type="Proteomes" id="UP000023703">
    <property type="component" value="Chromosome"/>
</dbReference>
<gene>
    <name evidence="1" type="ORF">CGLY_01875</name>
</gene>
<name>X5DIG2_9CORY</name>
<dbReference type="Gene3D" id="2.130.10.10">
    <property type="entry name" value="YVTN repeat-like/Quinoprotein amine dehydrogenase"/>
    <property type="match status" value="1"/>
</dbReference>
<dbReference type="AlphaFoldDB" id="X5DIG2"/>
<accession>X5DIG2</accession>
<sequence length="431" mass="44201">MTLQRRTRARPPVPLSRLATVLAVLAVLAVPGLAVGLVACGAQDSGSEPVVTSGATDTPHGYVEGADEATEPQLRLAAIDADDADSGGLTLVDLLTGDSVDAPAEPEGDEPDVLKESDGRFLFTADDAAVTVTDTGVWTVDHGDHNHYYRSEPSEVGTVDGDTPGHVVSNASQVAMFFDGDGAVKVFPRQALGDGELTEDVSFDVGAHHGVAVPFEDHVLTTVPGDSDEELPGTIALYDDAGEEVSDDLTGDTACPEIHGAAGLRDHVAFACGDGVLTVDDDLTAAVTPYPQDADGRAWSLVAGRDLVAAPFEDGGLGVFDPESGEWQIADTGAPVVSAAVAPDDSTVFAVDEDGVGYVVDAGSGEVTAQRQLVDGGGDTAPSVVLTRERGYVSDPVAGTVAELDVRDNLREARSIDVGGHPAAIAVTGDK</sequence>
<keyword evidence="2" id="KW-1185">Reference proteome</keyword>
<reference evidence="1 2" key="1">
    <citation type="journal article" date="2015" name="Int. J. Syst. Evol. Microbiol.">
        <title>Revisiting Corynebacterium glyciniphilum (ex Kubota et al., 1972) sp. nov., nom. rev., isolated from putrefied banana.</title>
        <authorList>
            <person name="Al-Dilaimi A."/>
            <person name="Bednarz H."/>
            <person name="Lomker A."/>
            <person name="Niehaus K."/>
            <person name="Kalinowski J."/>
            <person name="Ruckert C."/>
        </authorList>
    </citation>
    <scope>NUCLEOTIDE SEQUENCE [LARGE SCALE GENOMIC DNA]</scope>
    <source>
        <strain evidence="1">AJ 3170</strain>
    </source>
</reference>
<evidence type="ECO:0000313" key="1">
    <source>
        <dbReference type="EMBL" id="AHW62823.1"/>
    </source>
</evidence>
<dbReference type="eggNOG" id="COG1108">
    <property type="taxonomic scope" value="Bacteria"/>
</dbReference>
<dbReference type="InterPro" id="IPR011044">
    <property type="entry name" value="Quino_amine_DH_bsu"/>
</dbReference>
<dbReference type="SUPFAM" id="SSF50969">
    <property type="entry name" value="YVTN repeat-like/Quinoprotein amine dehydrogenase"/>
    <property type="match status" value="2"/>
</dbReference>